<protein>
    <recommendedName>
        <fullName evidence="7">Adenylate kinase isoenzyme 6 homolog</fullName>
        <shortName evidence="7">AK6</shortName>
        <ecNumber evidence="7">2.7.4.3</ecNumber>
    </recommendedName>
    <alternativeName>
        <fullName evidence="7">Dual activity adenylate kinase/ATPase</fullName>
        <shortName evidence="7">AK/ATPase</shortName>
    </alternativeName>
</protein>
<feature type="binding site" evidence="7">
    <location>
        <position position="27"/>
    </location>
    <ligand>
        <name>ATP</name>
        <dbReference type="ChEBI" id="CHEBI:30616"/>
    </ligand>
</feature>
<keyword evidence="4 7" id="KW-0547">Nucleotide-binding</keyword>
<dbReference type="Pfam" id="PF13238">
    <property type="entry name" value="AAA_18"/>
    <property type="match status" value="1"/>
</dbReference>
<comment type="catalytic activity">
    <reaction evidence="7">
        <text>ATP + H2O = ADP + phosphate + H(+)</text>
        <dbReference type="Rhea" id="RHEA:13065"/>
        <dbReference type="ChEBI" id="CHEBI:15377"/>
        <dbReference type="ChEBI" id="CHEBI:15378"/>
        <dbReference type="ChEBI" id="CHEBI:30616"/>
        <dbReference type="ChEBI" id="CHEBI:43474"/>
        <dbReference type="ChEBI" id="CHEBI:456216"/>
    </reaction>
</comment>
<feature type="binding site" evidence="7">
    <location>
        <position position="28"/>
    </location>
    <ligand>
        <name>ATP</name>
        <dbReference type="ChEBI" id="CHEBI:30616"/>
    </ligand>
</feature>
<gene>
    <name evidence="10" type="ORF">DH2020_013863</name>
    <name evidence="9" type="ORF">DH2020_024308</name>
</gene>
<dbReference type="EMBL" id="JABTTQ020000021">
    <property type="protein sequence ID" value="KAK6142034.1"/>
    <property type="molecule type" value="Genomic_DNA"/>
</dbReference>
<dbReference type="Gene3D" id="3.40.50.300">
    <property type="entry name" value="P-loop containing nucleotide triphosphate hydrolases"/>
    <property type="match status" value="1"/>
</dbReference>
<keyword evidence="7" id="KW-0963">Cytoplasm</keyword>
<accession>A0ABR0W2R4</accession>
<dbReference type="PANTHER" id="PTHR12595">
    <property type="entry name" value="POS9-ACTIVATING FACTOR FAP7-RELATED"/>
    <property type="match status" value="1"/>
</dbReference>
<keyword evidence="5 7" id="KW-0418">Kinase</keyword>
<dbReference type="HAMAP" id="MF_00039">
    <property type="entry name" value="Adenylate_kinase_AK6"/>
    <property type="match status" value="1"/>
</dbReference>
<feature type="region of interest" description="Disordered" evidence="8">
    <location>
        <begin position="1"/>
        <end position="30"/>
    </location>
</feature>
<name>A0ABR0W2R4_REHGL</name>
<comment type="similarity">
    <text evidence="7">Belongs to the adenylate kinase family. AK6 subfamily.</text>
</comment>
<dbReference type="Proteomes" id="UP001318860">
    <property type="component" value="Unassembled WGS sequence"/>
</dbReference>
<keyword evidence="1 7" id="KW-0690">Ribosome biogenesis</keyword>
<keyword evidence="6 7" id="KW-0067">ATP-binding</keyword>
<dbReference type="InterPro" id="IPR027417">
    <property type="entry name" value="P-loop_NTPase"/>
</dbReference>
<comment type="caution">
    <text evidence="9">The sequence shown here is derived from an EMBL/GenBank/DDBJ whole genome shotgun (WGS) entry which is preliminary data.</text>
</comment>
<comment type="catalytic activity">
    <reaction evidence="7">
        <text>AMP + ATP = 2 ADP</text>
        <dbReference type="Rhea" id="RHEA:12973"/>
        <dbReference type="ChEBI" id="CHEBI:30616"/>
        <dbReference type="ChEBI" id="CHEBI:456215"/>
        <dbReference type="ChEBI" id="CHEBI:456216"/>
        <dbReference type="EC" id="2.7.4.3"/>
    </reaction>
</comment>
<keyword evidence="2 7" id="KW-0698">rRNA processing</keyword>
<dbReference type="SUPFAM" id="SSF52540">
    <property type="entry name" value="P-loop containing nucleoside triphosphate hydrolases"/>
    <property type="match status" value="1"/>
</dbReference>
<feature type="compositionally biased region" description="Low complexity" evidence="8">
    <location>
        <begin position="20"/>
        <end position="30"/>
    </location>
</feature>
<keyword evidence="3 7" id="KW-0808">Transferase</keyword>
<keyword evidence="11" id="KW-1185">Reference proteome</keyword>
<keyword evidence="7" id="KW-0539">Nucleus</keyword>
<evidence type="ECO:0000256" key="5">
    <source>
        <dbReference type="ARBA" id="ARBA00022777"/>
    </source>
</evidence>
<dbReference type="PANTHER" id="PTHR12595:SF0">
    <property type="entry name" value="ADENYLATE KINASE ISOENZYME 6"/>
    <property type="match status" value="1"/>
</dbReference>
<feature type="binding site" evidence="7">
    <location>
        <position position="120"/>
    </location>
    <ligand>
        <name>ATP</name>
        <dbReference type="ChEBI" id="CHEBI:30616"/>
    </ligand>
</feature>
<dbReference type="EMBL" id="JABTTQ020000028">
    <property type="protein sequence ID" value="KAK6141958.1"/>
    <property type="molecule type" value="Genomic_DNA"/>
</dbReference>
<evidence type="ECO:0000256" key="6">
    <source>
        <dbReference type="ARBA" id="ARBA00022840"/>
    </source>
</evidence>
<comment type="subunit">
    <text evidence="7">Interacts with small ribosomal subunit protein uS11. Not a structural component of 43S pre-ribosomes, but transiently interacts with them by binding to uS11.</text>
</comment>
<sequence>MAQNGVGGRKKRERPNILITGTPGTGKTTTSAALAESTNLRHINIGDLVKEKNLHDGWDEEFDCYIINEDLVCDELEDLMEEGGNIVDHHGCDFFPERWFDRVVVLQTDNSVLYDRLTKRGYAGRKLSNNIECEIFQVLLEEAKESYSEDIVIALRSDCIDDINRNVSTLTDWVRCWSSLP</sequence>
<evidence type="ECO:0000256" key="2">
    <source>
        <dbReference type="ARBA" id="ARBA00022552"/>
    </source>
</evidence>
<evidence type="ECO:0000313" key="9">
    <source>
        <dbReference type="EMBL" id="KAK6141958.1"/>
    </source>
</evidence>
<comment type="subcellular location">
    <subcellularLocation>
        <location evidence="7">Cytoplasm</location>
    </subcellularLocation>
    <subcellularLocation>
        <location evidence="7">Nucleus</location>
    </subcellularLocation>
</comment>
<feature type="binding site" evidence="7">
    <location>
        <position position="29"/>
    </location>
    <ligand>
        <name>ATP</name>
        <dbReference type="ChEBI" id="CHEBI:30616"/>
    </ligand>
</feature>
<feature type="region of interest" description="LID" evidence="7">
    <location>
        <begin position="119"/>
        <end position="129"/>
    </location>
</feature>
<organism evidence="9 11">
    <name type="scientific">Rehmannia glutinosa</name>
    <name type="common">Chinese foxglove</name>
    <dbReference type="NCBI Taxonomy" id="99300"/>
    <lineage>
        <taxon>Eukaryota</taxon>
        <taxon>Viridiplantae</taxon>
        <taxon>Streptophyta</taxon>
        <taxon>Embryophyta</taxon>
        <taxon>Tracheophyta</taxon>
        <taxon>Spermatophyta</taxon>
        <taxon>Magnoliopsida</taxon>
        <taxon>eudicotyledons</taxon>
        <taxon>Gunneridae</taxon>
        <taxon>Pentapetalae</taxon>
        <taxon>asterids</taxon>
        <taxon>lamiids</taxon>
        <taxon>Lamiales</taxon>
        <taxon>Orobanchaceae</taxon>
        <taxon>Rehmannieae</taxon>
        <taxon>Rehmannia</taxon>
    </lineage>
</organism>
<evidence type="ECO:0000256" key="1">
    <source>
        <dbReference type="ARBA" id="ARBA00022517"/>
    </source>
</evidence>
<evidence type="ECO:0000256" key="3">
    <source>
        <dbReference type="ARBA" id="ARBA00022679"/>
    </source>
</evidence>
<evidence type="ECO:0000313" key="11">
    <source>
        <dbReference type="Proteomes" id="UP001318860"/>
    </source>
</evidence>
<dbReference type="InterPro" id="IPR020618">
    <property type="entry name" value="Adenyl_kinase_AK6"/>
</dbReference>
<reference evidence="9 11" key="1">
    <citation type="journal article" date="2021" name="Comput. Struct. Biotechnol. J.">
        <title>De novo genome assembly of the potent medicinal plant Rehmannia glutinosa using nanopore technology.</title>
        <authorList>
            <person name="Ma L."/>
            <person name="Dong C."/>
            <person name="Song C."/>
            <person name="Wang X."/>
            <person name="Zheng X."/>
            <person name="Niu Y."/>
            <person name="Chen S."/>
            <person name="Feng W."/>
        </authorList>
    </citation>
    <scope>NUCLEOTIDE SEQUENCE [LARGE SCALE GENOMIC DNA]</scope>
    <source>
        <strain evidence="9">DH-2019</strain>
    </source>
</reference>
<feature type="binding site" evidence="7">
    <location>
        <position position="24"/>
    </location>
    <ligand>
        <name>ATP</name>
        <dbReference type="ChEBI" id="CHEBI:30616"/>
    </ligand>
</feature>
<reference evidence="9" key="2">
    <citation type="submission" date="2024-01" db="EMBL/GenBank/DDBJ databases">
        <authorList>
            <person name="Ma L."/>
        </authorList>
    </citation>
    <scope>NUCLEOTIDE SEQUENCE</scope>
    <source>
        <strain evidence="9">DH-2019</strain>
        <tissue evidence="9">Leaves</tissue>
    </source>
</reference>
<evidence type="ECO:0000313" key="10">
    <source>
        <dbReference type="EMBL" id="KAK6142034.1"/>
    </source>
</evidence>
<feature type="binding site" evidence="7">
    <location>
        <position position="26"/>
    </location>
    <ligand>
        <name>ATP</name>
        <dbReference type="ChEBI" id="CHEBI:30616"/>
    </ligand>
</feature>
<dbReference type="EC" id="2.7.4.3" evidence="7"/>
<evidence type="ECO:0000256" key="8">
    <source>
        <dbReference type="SAM" id="MobiDB-lite"/>
    </source>
</evidence>
<feature type="region of interest" description="NMPbind" evidence="7">
    <location>
        <begin position="44"/>
        <end position="67"/>
    </location>
</feature>
<evidence type="ECO:0000256" key="4">
    <source>
        <dbReference type="ARBA" id="ARBA00022741"/>
    </source>
</evidence>
<proteinExistence type="inferred from homology"/>
<comment type="caution">
    <text evidence="7">Lacks conserved residue(s) required for the propagation of feature annotation.</text>
</comment>
<comment type="function">
    <text evidence="7">Broad-specificity nucleoside monophosphate (NMP) kinase that catalyzes the reversible transfer of the terminal phosphate group between nucleoside triphosphates and monophosphates. Has also ATPase activity. Involved in the late cytoplasmic maturation steps of the 40S ribosomal particles, specifically 18S rRNA maturation. While NMP activity is not required for ribosome maturation, ATPase activity is. Associates transiently with small ribosomal subunit protein uS11. ATP hydrolysis breaks the interaction with uS11. May temporarily remove uS11 from the ribosome to enable a conformational change of the ribosomal RNA that is needed for the final maturation step of the small ribosomal subunit. Its NMP activity may have a role in nuclear energy homeostasis.</text>
</comment>
<evidence type="ECO:0000256" key="7">
    <source>
        <dbReference type="HAMAP-Rule" id="MF_03173"/>
    </source>
</evidence>